<accession>A0ABN8IM05</accession>
<dbReference type="EMBL" id="OW152838">
    <property type="protein sequence ID" value="CAH2059164.1"/>
    <property type="molecule type" value="Genomic_DNA"/>
</dbReference>
<protein>
    <submittedName>
        <fullName evidence="2">Uncharacterized protein</fullName>
    </submittedName>
</protein>
<keyword evidence="3" id="KW-1185">Reference proteome</keyword>
<organism evidence="2 3">
    <name type="scientific">Iphiclides podalirius</name>
    <name type="common">scarce swallowtail</name>
    <dbReference type="NCBI Taxonomy" id="110791"/>
    <lineage>
        <taxon>Eukaryota</taxon>
        <taxon>Metazoa</taxon>
        <taxon>Ecdysozoa</taxon>
        <taxon>Arthropoda</taxon>
        <taxon>Hexapoda</taxon>
        <taxon>Insecta</taxon>
        <taxon>Pterygota</taxon>
        <taxon>Neoptera</taxon>
        <taxon>Endopterygota</taxon>
        <taxon>Lepidoptera</taxon>
        <taxon>Glossata</taxon>
        <taxon>Ditrysia</taxon>
        <taxon>Papilionoidea</taxon>
        <taxon>Papilionidae</taxon>
        <taxon>Papilioninae</taxon>
        <taxon>Iphiclides</taxon>
    </lineage>
</organism>
<name>A0ABN8IM05_9NEOP</name>
<reference evidence="2" key="1">
    <citation type="submission" date="2022-03" db="EMBL/GenBank/DDBJ databases">
        <authorList>
            <person name="Martin H S."/>
        </authorList>
    </citation>
    <scope>NUCLEOTIDE SEQUENCE</scope>
</reference>
<feature type="region of interest" description="Disordered" evidence="1">
    <location>
        <begin position="85"/>
        <end position="107"/>
    </location>
</feature>
<evidence type="ECO:0000313" key="3">
    <source>
        <dbReference type="Proteomes" id="UP000837857"/>
    </source>
</evidence>
<evidence type="ECO:0000256" key="1">
    <source>
        <dbReference type="SAM" id="MobiDB-lite"/>
    </source>
</evidence>
<feature type="compositionally biased region" description="Basic and acidic residues" evidence="1">
    <location>
        <begin position="97"/>
        <end position="107"/>
    </location>
</feature>
<sequence length="190" mass="20658">MTNFTTPTVFPTIVGVMAHFCLPLKFLPGSREEGSGTRIWVFFLTTAAGGDTEKCAELSDRGSVGVMVPLRGRPRGFNKLVSTPTDGAAPKLLNDQQKQRPWREQQSKRPQFTLKIFAVTVFCASSAAVLEVIRGETGIAGCLKAERDGALKPSYRKLIWAGGPRRGGGDASKFDSDGNWRERLLVAGRS</sequence>
<evidence type="ECO:0000313" key="2">
    <source>
        <dbReference type="EMBL" id="CAH2059164.1"/>
    </source>
</evidence>
<gene>
    <name evidence="2" type="ORF">IPOD504_LOCUS10749</name>
</gene>
<feature type="non-terminal residue" evidence="2">
    <location>
        <position position="190"/>
    </location>
</feature>
<dbReference type="Proteomes" id="UP000837857">
    <property type="component" value="Chromosome 26"/>
</dbReference>
<proteinExistence type="predicted"/>